<comment type="subcellular location">
    <subcellularLocation>
        <location evidence="1">Host endoplasmic reticulum membrane</location>
    </subcellularLocation>
</comment>
<comment type="function">
    <text evidence="11">Plays a role in viral cell-to-cell propagation, by facilitating genome transport to neighboring plant cells through plasmosdesmata. May induce the formation of granular vesicles derived from the Endoplasmic reticulum, which align on actin filaments.</text>
</comment>
<evidence type="ECO:0000256" key="3">
    <source>
        <dbReference type="ARBA" id="ARBA00013812"/>
    </source>
</evidence>
<evidence type="ECO:0000256" key="11">
    <source>
        <dbReference type="ARBA" id="ARBA00025270"/>
    </source>
</evidence>
<evidence type="ECO:0000256" key="12">
    <source>
        <dbReference type="ARBA" id="ARBA00030266"/>
    </source>
</evidence>
<dbReference type="GO" id="GO:0044167">
    <property type="term" value="C:host cell endoplasmic reticulum membrane"/>
    <property type="evidence" value="ECO:0007669"/>
    <property type="project" value="UniProtKB-SubCell"/>
</dbReference>
<evidence type="ECO:0000256" key="2">
    <source>
        <dbReference type="ARBA" id="ARBA00010355"/>
    </source>
</evidence>
<evidence type="ECO:0000256" key="13">
    <source>
        <dbReference type="ARBA" id="ARBA00033148"/>
    </source>
</evidence>
<keyword evidence="4" id="KW-0813">Transport</keyword>
<evidence type="ECO:0000256" key="9">
    <source>
        <dbReference type="ARBA" id="ARBA00023136"/>
    </source>
</evidence>
<dbReference type="InterPro" id="IPR003411">
    <property type="entry name" value="TGBp3"/>
</dbReference>
<name>A0A8F8QQK4_9VIRU</name>
<reference evidence="14" key="1">
    <citation type="submission" date="2020-11" db="EMBL/GenBank/DDBJ databases">
        <title>Plant Virus Collection isolate.</title>
        <authorList>
            <person name="Knierim D."/>
            <person name="Margaria P."/>
            <person name="Menzel W."/>
            <person name="Winter S."/>
        </authorList>
    </citation>
    <scope>NUCLEOTIDE SEQUENCE</scope>
    <source>
        <strain evidence="14">DSMZ PV-1102</strain>
    </source>
</reference>
<dbReference type="GO" id="GO:0046740">
    <property type="term" value="P:transport of virus in host, cell to cell"/>
    <property type="evidence" value="ECO:0007669"/>
    <property type="project" value="UniProtKB-KW"/>
</dbReference>
<evidence type="ECO:0000256" key="4">
    <source>
        <dbReference type="ARBA" id="ARBA00022448"/>
    </source>
</evidence>
<proteinExistence type="inferred from homology"/>
<evidence type="ECO:0000256" key="10">
    <source>
        <dbReference type="ARBA" id="ARBA00023184"/>
    </source>
</evidence>
<evidence type="ECO:0000256" key="7">
    <source>
        <dbReference type="ARBA" id="ARBA00022989"/>
    </source>
</evidence>
<keyword evidence="8" id="KW-0916">Viral movement protein</keyword>
<dbReference type="Pfam" id="PF02495">
    <property type="entry name" value="TGBp3"/>
    <property type="match status" value="1"/>
</dbReference>
<evidence type="ECO:0000256" key="5">
    <source>
        <dbReference type="ARBA" id="ARBA00022692"/>
    </source>
</evidence>
<evidence type="ECO:0000256" key="8">
    <source>
        <dbReference type="ARBA" id="ARBA00023031"/>
    </source>
</evidence>
<keyword evidence="9" id="KW-0472">Membrane</keyword>
<evidence type="ECO:0000313" key="14">
    <source>
        <dbReference type="EMBL" id="QYA72323.1"/>
    </source>
</evidence>
<dbReference type="EMBL" id="MW307264">
    <property type="protein sequence ID" value="QYA72323.1"/>
    <property type="molecule type" value="Genomic_RNA"/>
</dbReference>
<organism evidence="14">
    <name type="scientific">Potato virus M</name>
    <dbReference type="NCBI Taxonomy" id="12167"/>
    <lineage>
        <taxon>Viruses</taxon>
        <taxon>Riboviria</taxon>
        <taxon>Orthornavirae</taxon>
        <taxon>Kitrinoviricota</taxon>
        <taxon>Alsuviricetes</taxon>
        <taxon>Tymovirales</taxon>
        <taxon>Betaflexiviridae</taxon>
        <taxon>Quinvirinae</taxon>
        <taxon>Carlavirus</taxon>
        <taxon>Carlavirus misolani</taxon>
    </lineage>
</organism>
<protein>
    <recommendedName>
        <fullName evidence="3">Movement protein TGBp3</fullName>
    </recommendedName>
    <alternativeName>
        <fullName evidence="12">7 kDa protein</fullName>
    </alternativeName>
    <alternativeName>
        <fullName evidence="13">Triple gene block 3 protein</fullName>
    </alternativeName>
</protein>
<keyword evidence="7" id="KW-1133">Transmembrane helix</keyword>
<evidence type="ECO:0000256" key="1">
    <source>
        <dbReference type="ARBA" id="ARBA00004625"/>
    </source>
</evidence>
<keyword evidence="6" id="KW-1043">Host membrane</keyword>
<keyword evidence="5" id="KW-0812">Transmembrane</keyword>
<keyword evidence="10" id="KW-1038">Host endoplasmic reticulum</keyword>
<accession>A0A8F8QQK4</accession>
<gene>
    <name evidence="14" type="primary">ORF4</name>
</gene>
<evidence type="ECO:0000256" key="6">
    <source>
        <dbReference type="ARBA" id="ARBA00022870"/>
    </source>
</evidence>
<comment type="similarity">
    <text evidence="2">Belongs to the Tymovirales TGBp3 protein family.</text>
</comment>
<sequence>MILYILIGLTAFLAAFLAINQSQGGCTVLITGESVRFLGCPVTQEFSRAVSELKPIVCASFRS</sequence>